<evidence type="ECO:0000313" key="1">
    <source>
        <dbReference type="EMBL" id="JAH11192.1"/>
    </source>
</evidence>
<dbReference type="AlphaFoldDB" id="A0A0E9Q3S8"/>
<reference evidence="1" key="1">
    <citation type="submission" date="2014-11" db="EMBL/GenBank/DDBJ databases">
        <authorList>
            <person name="Amaro Gonzalez C."/>
        </authorList>
    </citation>
    <scope>NUCLEOTIDE SEQUENCE</scope>
</reference>
<protein>
    <submittedName>
        <fullName evidence="1">Uncharacterized protein</fullName>
    </submittedName>
</protein>
<organism evidence="1">
    <name type="scientific">Anguilla anguilla</name>
    <name type="common">European freshwater eel</name>
    <name type="synonym">Muraena anguilla</name>
    <dbReference type="NCBI Taxonomy" id="7936"/>
    <lineage>
        <taxon>Eukaryota</taxon>
        <taxon>Metazoa</taxon>
        <taxon>Chordata</taxon>
        <taxon>Craniata</taxon>
        <taxon>Vertebrata</taxon>
        <taxon>Euteleostomi</taxon>
        <taxon>Actinopterygii</taxon>
        <taxon>Neopterygii</taxon>
        <taxon>Teleostei</taxon>
        <taxon>Anguilliformes</taxon>
        <taxon>Anguillidae</taxon>
        <taxon>Anguilla</taxon>
    </lineage>
</organism>
<accession>A0A0E9Q3S8</accession>
<name>A0A0E9Q3S8_ANGAN</name>
<sequence length="46" mass="5593">MEGILWWVGHIKLYWLLIEFQEIRVTMVGLVWWLCESDGEEFYICG</sequence>
<reference evidence="1" key="2">
    <citation type="journal article" date="2015" name="Fish Shellfish Immunol.">
        <title>Early steps in the European eel (Anguilla anguilla)-Vibrio vulnificus interaction in the gills: Role of the RtxA13 toxin.</title>
        <authorList>
            <person name="Callol A."/>
            <person name="Pajuelo D."/>
            <person name="Ebbesson L."/>
            <person name="Teles M."/>
            <person name="MacKenzie S."/>
            <person name="Amaro C."/>
        </authorList>
    </citation>
    <scope>NUCLEOTIDE SEQUENCE</scope>
</reference>
<proteinExistence type="predicted"/>
<dbReference type="EMBL" id="GBXM01097385">
    <property type="protein sequence ID" value="JAH11192.1"/>
    <property type="molecule type" value="Transcribed_RNA"/>
</dbReference>